<evidence type="ECO:0000313" key="3">
    <source>
        <dbReference type="Proteomes" id="UP000017836"/>
    </source>
</evidence>
<feature type="compositionally biased region" description="Basic residues" evidence="1">
    <location>
        <begin position="38"/>
        <end position="47"/>
    </location>
</feature>
<proteinExistence type="predicted"/>
<dbReference type="Gramene" id="ERM99813">
    <property type="protein sequence ID" value="ERM99813"/>
    <property type="gene ID" value="AMTR_s01364p00002890"/>
</dbReference>
<evidence type="ECO:0000256" key="1">
    <source>
        <dbReference type="SAM" id="MobiDB-lite"/>
    </source>
</evidence>
<organism evidence="2 3">
    <name type="scientific">Amborella trichopoda</name>
    <dbReference type="NCBI Taxonomy" id="13333"/>
    <lineage>
        <taxon>Eukaryota</taxon>
        <taxon>Viridiplantae</taxon>
        <taxon>Streptophyta</taxon>
        <taxon>Embryophyta</taxon>
        <taxon>Tracheophyta</taxon>
        <taxon>Spermatophyta</taxon>
        <taxon>Magnoliopsida</taxon>
        <taxon>Amborellales</taxon>
        <taxon>Amborellaceae</taxon>
        <taxon>Amborella</taxon>
    </lineage>
</organism>
<dbReference type="HOGENOM" id="CLU_2530532_0_0_1"/>
<dbReference type="Proteomes" id="UP000017836">
    <property type="component" value="Unassembled WGS sequence"/>
</dbReference>
<gene>
    <name evidence="2" type="ORF">AMTR_s01364p00002890</name>
</gene>
<feature type="region of interest" description="Disordered" evidence="1">
    <location>
        <begin position="1"/>
        <end position="55"/>
    </location>
</feature>
<sequence>MGQLGRVRPARSKDTRGQTRPARSKNTQGRARPAWATRKTHRARPRQRLLEPRLGQAGPANLSLARFLAYSAMAPKDQVSIEMN</sequence>
<reference evidence="3" key="1">
    <citation type="journal article" date="2013" name="Science">
        <title>The Amborella genome and the evolution of flowering plants.</title>
        <authorList>
            <consortium name="Amborella Genome Project"/>
        </authorList>
    </citation>
    <scope>NUCLEOTIDE SEQUENCE [LARGE SCALE GENOMIC DNA]</scope>
</reference>
<evidence type="ECO:0000313" key="2">
    <source>
        <dbReference type="EMBL" id="ERM99813.1"/>
    </source>
</evidence>
<accession>W1NWV5</accession>
<keyword evidence="3" id="KW-1185">Reference proteome</keyword>
<dbReference type="EMBL" id="KI394987">
    <property type="protein sequence ID" value="ERM99813.1"/>
    <property type="molecule type" value="Genomic_DNA"/>
</dbReference>
<name>W1NWV5_AMBTC</name>
<protein>
    <submittedName>
        <fullName evidence="2">Uncharacterized protein</fullName>
    </submittedName>
</protein>
<dbReference type="AlphaFoldDB" id="W1NWV5"/>